<accession>A0A1H8CJJ5</accession>
<dbReference type="Gene3D" id="1.10.287.850">
    <property type="entry name" value="HP0062-like domain"/>
    <property type="match status" value="1"/>
</dbReference>
<dbReference type="InterPro" id="IPR036689">
    <property type="entry name" value="ESAT-6-like_sf"/>
</dbReference>
<keyword evidence="3" id="KW-1185">Reference proteome</keyword>
<evidence type="ECO:0000313" key="2">
    <source>
        <dbReference type="EMBL" id="SEM94267.1"/>
    </source>
</evidence>
<dbReference type="EMBL" id="FOCQ01000003">
    <property type="protein sequence ID" value="SEM94267.1"/>
    <property type="molecule type" value="Genomic_DNA"/>
</dbReference>
<dbReference type="Proteomes" id="UP000199695">
    <property type="component" value="Unassembled WGS sequence"/>
</dbReference>
<feature type="coiled-coil region" evidence="1">
    <location>
        <begin position="15"/>
        <end position="75"/>
    </location>
</feature>
<sequence>MARILINPDEVEAVAKEFQAKREQSLQIINALNQRIQSLEGQWEGMTKRSFFRDFQEAKKNMDNFAQLLENISQALTQIATKFRQTDQA</sequence>
<dbReference type="STRING" id="1173111.SAMN05444955_103295"/>
<dbReference type="AlphaFoldDB" id="A0A1H8CJJ5"/>
<keyword evidence="1" id="KW-0175">Coiled coil</keyword>
<protein>
    <submittedName>
        <fullName evidence="2">WXG100 family type VII secretion target</fullName>
    </submittedName>
</protein>
<proteinExistence type="predicted"/>
<evidence type="ECO:0000313" key="3">
    <source>
        <dbReference type="Proteomes" id="UP000199695"/>
    </source>
</evidence>
<dbReference type="OrthoDB" id="4978934at2"/>
<dbReference type="Pfam" id="PF06013">
    <property type="entry name" value="WXG100"/>
    <property type="match status" value="1"/>
</dbReference>
<reference evidence="2 3" key="1">
    <citation type="submission" date="2016-10" db="EMBL/GenBank/DDBJ databases">
        <authorList>
            <person name="de Groot N.N."/>
        </authorList>
    </citation>
    <scope>NUCLEOTIDE SEQUENCE [LARGE SCALE GENOMIC DNA]</scope>
    <source>
        <strain evidence="2 3">DSM 46701</strain>
    </source>
</reference>
<gene>
    <name evidence="2" type="ORF">SAMN05444955_103295</name>
</gene>
<evidence type="ECO:0000256" key="1">
    <source>
        <dbReference type="SAM" id="Coils"/>
    </source>
</evidence>
<dbReference type="SUPFAM" id="SSF140453">
    <property type="entry name" value="EsxAB dimer-like"/>
    <property type="match status" value="1"/>
</dbReference>
<dbReference type="InterPro" id="IPR010310">
    <property type="entry name" value="T7SS_ESAT-6-like"/>
</dbReference>
<name>A0A1H8CJJ5_9BACL</name>
<dbReference type="NCBIfam" id="TIGR03930">
    <property type="entry name" value="WXG100_ESAT6"/>
    <property type="match status" value="1"/>
</dbReference>
<dbReference type="RefSeq" id="WP_089965950.1">
    <property type="nucleotide sequence ID" value="NZ_FOCQ01000003.1"/>
</dbReference>
<organism evidence="2 3">
    <name type="scientific">Lihuaxuella thermophila</name>
    <dbReference type="NCBI Taxonomy" id="1173111"/>
    <lineage>
        <taxon>Bacteria</taxon>
        <taxon>Bacillati</taxon>
        <taxon>Bacillota</taxon>
        <taxon>Bacilli</taxon>
        <taxon>Bacillales</taxon>
        <taxon>Thermoactinomycetaceae</taxon>
        <taxon>Lihuaxuella</taxon>
    </lineage>
</organism>